<comment type="similarity">
    <text evidence="1">Belongs to the TRIAP1/MDM35 family.</text>
</comment>
<dbReference type="GO" id="GO:0005758">
    <property type="term" value="C:mitochondrial intermembrane space"/>
    <property type="evidence" value="ECO:0007669"/>
    <property type="project" value="TreeGrafter"/>
</dbReference>
<keyword evidence="2" id="KW-1015">Disulfide bond</keyword>
<comment type="catalytic activity">
    <reaction evidence="3">
        <text>a 1,2-diacyl-sn-glycero-3-phosphate(in) = a 1,2-diacyl-sn-glycero-3-phosphate(out)</text>
        <dbReference type="Rhea" id="RHEA:36435"/>
        <dbReference type="ChEBI" id="CHEBI:58608"/>
    </reaction>
</comment>
<dbReference type="Pfam" id="PF05254">
    <property type="entry name" value="UPF0203"/>
    <property type="match status" value="1"/>
</dbReference>
<dbReference type="PANTHER" id="PTHR46403">
    <property type="entry name" value="TP53-REGULATED INHIBITOR OF APOPTOSIS 1"/>
    <property type="match status" value="1"/>
</dbReference>
<dbReference type="PROSITE" id="PS51808">
    <property type="entry name" value="CHCH"/>
    <property type="match status" value="1"/>
</dbReference>
<organism evidence="4">
    <name type="scientific">Parasteatoda tepidariorum</name>
    <name type="common">Common house spider</name>
    <name type="synonym">Achaearanea tepidariorum</name>
    <dbReference type="NCBI Taxonomy" id="114398"/>
    <lineage>
        <taxon>Eukaryota</taxon>
        <taxon>Metazoa</taxon>
        <taxon>Ecdysozoa</taxon>
        <taxon>Arthropoda</taxon>
        <taxon>Chelicerata</taxon>
        <taxon>Arachnida</taxon>
        <taxon>Araneae</taxon>
        <taxon>Araneomorphae</taxon>
        <taxon>Entelegynae</taxon>
        <taxon>Araneoidea</taxon>
        <taxon>Theridiidae</taxon>
        <taxon>Parasteatoda</taxon>
    </lineage>
</organism>
<evidence type="ECO:0000313" key="4">
    <source>
        <dbReference type="EMBL" id="LAA09556.1"/>
    </source>
</evidence>
<dbReference type="GO" id="GO:0045332">
    <property type="term" value="P:phospholipid translocation"/>
    <property type="evidence" value="ECO:0007669"/>
    <property type="project" value="TreeGrafter"/>
</dbReference>
<protein>
    <submittedName>
        <fullName evidence="4">TP53-regulated inhibitor of apoptosis 1</fullName>
    </submittedName>
</protein>
<name>A0A2L2YN68_PARTP</name>
<dbReference type="AlphaFoldDB" id="A0A2L2YN68"/>
<dbReference type="GO" id="GO:0005829">
    <property type="term" value="C:cytosol"/>
    <property type="evidence" value="ECO:0007669"/>
    <property type="project" value="TreeGrafter"/>
</dbReference>
<reference evidence="4" key="1">
    <citation type="journal article" date="2016" name="Mol. Ecol. Resour.">
        <title>Evaluation of the impact of RNA preservation methods of spiders for de novo transcriptome assembly.</title>
        <authorList>
            <person name="Kono N."/>
            <person name="Nakamura H."/>
            <person name="Ito Y."/>
            <person name="Tomita M."/>
            <person name="Arakawa K."/>
        </authorList>
    </citation>
    <scope>NUCLEOTIDE SEQUENCE</scope>
    <source>
        <tissue evidence="4">Whole body</tissue>
    </source>
</reference>
<dbReference type="GO" id="GO:1990050">
    <property type="term" value="F:phosphatidic acid transfer activity"/>
    <property type="evidence" value="ECO:0007669"/>
    <property type="project" value="TreeGrafter"/>
</dbReference>
<dbReference type="EMBL" id="IAAA01035699">
    <property type="protein sequence ID" value="LAA09553.1"/>
    <property type="molecule type" value="mRNA"/>
</dbReference>
<dbReference type="InterPro" id="IPR007918">
    <property type="entry name" value="MDM35_apoptosis"/>
</dbReference>
<dbReference type="OMA" id="KKYDDCF"/>
<evidence type="ECO:0000256" key="1">
    <source>
        <dbReference type="ARBA" id="ARBA00006196"/>
    </source>
</evidence>
<evidence type="ECO:0000256" key="3">
    <source>
        <dbReference type="ARBA" id="ARBA00023706"/>
    </source>
</evidence>
<sequence length="81" mass="9609">MDSLGKDCIELKKEYEKCFNYWYSERFLKNKEGDLSICEPLFQEYQKCLKVAIKKNNIPLWELDKVQNENIKKSHESGTSA</sequence>
<dbReference type="PANTHER" id="PTHR46403:SF1">
    <property type="entry name" value="TP53-REGULATED INHIBITOR OF APOPTOSIS 1"/>
    <property type="match status" value="1"/>
</dbReference>
<proteinExistence type="evidence at transcript level"/>
<accession>A0A2L2YN68</accession>
<dbReference type="EMBL" id="IAAA01035700">
    <property type="protein sequence ID" value="LAA09556.1"/>
    <property type="molecule type" value="mRNA"/>
</dbReference>
<dbReference type="OrthoDB" id="19091at2759"/>
<evidence type="ECO:0000256" key="2">
    <source>
        <dbReference type="ARBA" id="ARBA00023157"/>
    </source>
</evidence>
<dbReference type="GO" id="GO:0005634">
    <property type="term" value="C:nucleus"/>
    <property type="evidence" value="ECO:0007669"/>
    <property type="project" value="TreeGrafter"/>
</dbReference>